<dbReference type="InterPro" id="IPR050177">
    <property type="entry name" value="Lipid_A_modif_metabolic_enz"/>
</dbReference>
<dbReference type="Pfam" id="PF01370">
    <property type="entry name" value="Epimerase"/>
    <property type="match status" value="1"/>
</dbReference>
<dbReference type="AlphaFoldDB" id="A0A212JJM0"/>
<dbReference type="RefSeq" id="WP_296949106.1">
    <property type="nucleotide sequence ID" value="NZ_CABTJG010000001.1"/>
</dbReference>
<protein>
    <recommendedName>
        <fullName evidence="1">NAD-dependent epimerase/dehydratase domain-containing protein</fullName>
    </recommendedName>
</protein>
<feature type="domain" description="NAD-dependent epimerase/dehydratase" evidence="1">
    <location>
        <begin position="6"/>
        <end position="232"/>
    </location>
</feature>
<reference evidence="2" key="1">
    <citation type="submission" date="2016-04" db="EMBL/GenBank/DDBJ databases">
        <authorList>
            <person name="Evans L.H."/>
            <person name="Alamgir A."/>
            <person name="Owens N."/>
            <person name="Weber N.D."/>
            <person name="Virtaneva K."/>
            <person name="Barbian K."/>
            <person name="Babar A."/>
            <person name="Rosenke K."/>
        </authorList>
    </citation>
    <scope>NUCLEOTIDE SEQUENCE</scope>
    <source>
        <strain evidence="2">86-2</strain>
    </source>
</reference>
<dbReference type="InterPro" id="IPR001509">
    <property type="entry name" value="Epimerase_deHydtase"/>
</dbReference>
<sequence length="337" mass="38462">MNAKRILITGASGFIGSFLVEKALREGYETWAGVRKSSSREYLKDDRIQFLDLNFGDKDKLKEQLSDFKKKCGKFDYVVHNAGVTKCLDAEDFDKINFRYTANLIDALREVDAVPDKFVLMSSLSAFGVGDEENYTPIKITDTPNPNTAYGKSKLKAECYLRSMDDFPYIILRPTGVYGPREKDYFLMIKTVKSGFDVGAGFKPQHLTFIYVKDLVDAVFLGLKSELKNKAYFVADGDVYTDREYTQLVKQVIEKKHVVSLKVPLWILKAVSVLAESISRITKKPSTLNRDKYIIMKQRNWECDITPLVNDLGFTAKYNLKDGLTESVSWYKENGWL</sequence>
<name>A0A212JJM0_9BACT</name>
<evidence type="ECO:0000313" key="2">
    <source>
        <dbReference type="EMBL" id="SBV99624.1"/>
    </source>
</evidence>
<proteinExistence type="predicted"/>
<dbReference type="SUPFAM" id="SSF51735">
    <property type="entry name" value="NAD(P)-binding Rossmann-fold domains"/>
    <property type="match status" value="1"/>
</dbReference>
<dbReference type="EMBL" id="FLUL01000001">
    <property type="protein sequence ID" value="SBV99624.1"/>
    <property type="molecule type" value="Genomic_DNA"/>
</dbReference>
<evidence type="ECO:0000259" key="1">
    <source>
        <dbReference type="Pfam" id="PF01370"/>
    </source>
</evidence>
<accession>A0A212JJM0</accession>
<dbReference type="InterPro" id="IPR036291">
    <property type="entry name" value="NAD(P)-bd_dom_sf"/>
</dbReference>
<dbReference type="Gene3D" id="3.40.50.720">
    <property type="entry name" value="NAD(P)-binding Rossmann-like Domain"/>
    <property type="match status" value="1"/>
</dbReference>
<dbReference type="PANTHER" id="PTHR43245:SF58">
    <property type="entry name" value="BLL5923 PROTEIN"/>
    <property type="match status" value="1"/>
</dbReference>
<organism evidence="2">
    <name type="scientific">uncultured Dysgonomonas sp</name>
    <dbReference type="NCBI Taxonomy" id="206096"/>
    <lineage>
        <taxon>Bacteria</taxon>
        <taxon>Pseudomonadati</taxon>
        <taxon>Bacteroidota</taxon>
        <taxon>Bacteroidia</taxon>
        <taxon>Bacteroidales</taxon>
        <taxon>Dysgonomonadaceae</taxon>
        <taxon>Dysgonomonas</taxon>
        <taxon>environmental samples</taxon>
    </lineage>
</organism>
<dbReference type="PANTHER" id="PTHR43245">
    <property type="entry name" value="BIFUNCTIONAL POLYMYXIN RESISTANCE PROTEIN ARNA"/>
    <property type="match status" value="1"/>
</dbReference>
<gene>
    <name evidence="2" type="ORF">KL86DYS2_11701</name>
</gene>